<dbReference type="AlphaFoldDB" id="A0A0M2UY26"/>
<dbReference type="PANTHER" id="PTHR43728">
    <property type="entry name" value="SLR0304 PROTEIN"/>
    <property type="match status" value="1"/>
</dbReference>
<evidence type="ECO:0000256" key="2">
    <source>
        <dbReference type="ARBA" id="ARBA00022691"/>
    </source>
</evidence>
<keyword evidence="10" id="KW-1185">Reference proteome</keyword>
<dbReference type="SFLD" id="SFLDG01067">
    <property type="entry name" value="SPASM/twitch_domain_containing"/>
    <property type="match status" value="1"/>
</dbReference>
<dbReference type="Pfam" id="PF04055">
    <property type="entry name" value="Radical_SAM"/>
    <property type="match status" value="1"/>
</dbReference>
<dbReference type="Gene3D" id="3.20.20.70">
    <property type="entry name" value="Aldolase class I"/>
    <property type="match status" value="1"/>
</dbReference>
<comment type="cofactor">
    <cofactor evidence="1">
        <name>[4Fe-4S] cluster</name>
        <dbReference type="ChEBI" id="CHEBI:49883"/>
    </cofactor>
</comment>
<dbReference type="PANTHER" id="PTHR43728:SF1">
    <property type="entry name" value="FE-S OXIDOREDUCTASE"/>
    <property type="match status" value="1"/>
</dbReference>
<dbReference type="InterPro" id="IPR026351">
    <property type="entry name" value="rSAM_ArsS-like"/>
</dbReference>
<feature type="domain" description="Arsenosugar biosynthesis radical SAM protein ArsS-like C-terminal" evidence="8">
    <location>
        <begin position="184"/>
        <end position="318"/>
    </location>
</feature>
<dbReference type="GO" id="GO:0046872">
    <property type="term" value="F:metal ion binding"/>
    <property type="evidence" value="ECO:0007669"/>
    <property type="project" value="UniProtKB-KW"/>
</dbReference>
<dbReference type="EMBL" id="LAQJ01000102">
    <property type="protein sequence ID" value="KKO20475.1"/>
    <property type="molecule type" value="Genomic_DNA"/>
</dbReference>
<dbReference type="InterPro" id="IPR024521">
    <property type="entry name" value="ArsS-like_C"/>
</dbReference>
<name>A0A0M2UY26_9BACT</name>
<dbReference type="InterPro" id="IPR007197">
    <property type="entry name" value="rSAM"/>
</dbReference>
<evidence type="ECO:0000256" key="5">
    <source>
        <dbReference type="ARBA" id="ARBA00023014"/>
    </source>
</evidence>
<dbReference type="NCBIfam" id="TIGR04167">
    <property type="entry name" value="rSAM_SeCys"/>
    <property type="match status" value="1"/>
</dbReference>
<dbReference type="SFLD" id="SFLDS00029">
    <property type="entry name" value="Radical_SAM"/>
    <property type="match status" value="1"/>
</dbReference>
<keyword evidence="3" id="KW-0479">Metal-binding</keyword>
<feature type="compositionally biased region" description="Basic and acidic residues" evidence="6">
    <location>
        <begin position="328"/>
        <end position="337"/>
    </location>
</feature>
<comment type="caution">
    <text evidence="9">The sequence shown here is derived from an EMBL/GenBank/DDBJ whole genome shotgun (WGS) entry which is preliminary data.</text>
</comment>
<evidence type="ECO:0000313" key="9">
    <source>
        <dbReference type="EMBL" id="KKO20475.1"/>
    </source>
</evidence>
<feature type="domain" description="Radical SAM core" evidence="7">
    <location>
        <begin position="27"/>
        <end position="164"/>
    </location>
</feature>
<evidence type="ECO:0000256" key="1">
    <source>
        <dbReference type="ARBA" id="ARBA00001966"/>
    </source>
</evidence>
<feature type="region of interest" description="Disordered" evidence="6">
    <location>
        <begin position="325"/>
        <end position="347"/>
    </location>
</feature>
<sequence length="347" mass="38814">MPTIHFEDTLRLHDVRLCRETLKTLQINVGKLCNQACAHCHVDAGPGRTEIMAEETADRVISLLAATPSIERIDFTGGAPELNPVFRSMVTRSRSLGRRVTDRCNLTILLVKGQEDLAAFFRDNSVEIIASLPCYSRENVDKQRGKGVFAKSITALRMLNSLGYGLAGSGLRLDLVYNPAGAFLPSSQEGLEKQYRKELQEKFGIEFNHLYTMTNMPIRRWKEYLERAGQMERYRELLISAFNPQTVDSLMCRTLVSVGWDGRLYDCDFNQMLEIPIGGRHKSLWDIESFEEFNHGCIATGAHCFGCTAGAGSSCGGALASKAWSMDESTHPDPNKPEKRKSKARNL</sequence>
<accession>A0A0M2UY26</accession>
<dbReference type="PATRIC" id="fig|380242.3.peg.1021"/>
<organism evidence="9 10">
    <name type="scientific">Candidatus Brocadia fulgida</name>
    <dbReference type="NCBI Taxonomy" id="380242"/>
    <lineage>
        <taxon>Bacteria</taxon>
        <taxon>Pseudomonadati</taxon>
        <taxon>Planctomycetota</taxon>
        <taxon>Candidatus Brocadiia</taxon>
        <taxon>Candidatus Brocadiales</taxon>
        <taxon>Candidatus Brocadiaceae</taxon>
        <taxon>Candidatus Brocadia</taxon>
    </lineage>
</organism>
<dbReference type="Pfam" id="PF12345">
    <property type="entry name" value="DUF3641"/>
    <property type="match status" value="1"/>
</dbReference>
<gene>
    <name evidence="9" type="ORF">BROFUL_00806</name>
</gene>
<evidence type="ECO:0000259" key="7">
    <source>
        <dbReference type="Pfam" id="PF04055"/>
    </source>
</evidence>
<reference evidence="9 10" key="1">
    <citation type="journal article" date="2013" name="BMC Microbiol.">
        <title>Identification of the type II cytochrome c maturation pathway in anammox bacteria by comparative genomics.</title>
        <authorList>
            <person name="Ferousi C."/>
            <person name="Speth D.R."/>
            <person name="Reimann J."/>
            <person name="Op den Camp H.J."/>
            <person name="Allen J.W."/>
            <person name="Keltjens J.T."/>
            <person name="Jetten M.S."/>
        </authorList>
    </citation>
    <scope>NUCLEOTIDE SEQUENCE [LARGE SCALE GENOMIC DNA]</scope>
    <source>
        <strain evidence="9">RU1</strain>
    </source>
</reference>
<dbReference type="GO" id="GO:0003824">
    <property type="term" value="F:catalytic activity"/>
    <property type="evidence" value="ECO:0007669"/>
    <property type="project" value="InterPro"/>
</dbReference>
<evidence type="ECO:0000256" key="6">
    <source>
        <dbReference type="SAM" id="MobiDB-lite"/>
    </source>
</evidence>
<dbReference type="CDD" id="cd01335">
    <property type="entry name" value="Radical_SAM"/>
    <property type="match status" value="1"/>
</dbReference>
<proteinExistence type="predicted"/>
<keyword evidence="2" id="KW-0949">S-adenosyl-L-methionine</keyword>
<evidence type="ECO:0000256" key="3">
    <source>
        <dbReference type="ARBA" id="ARBA00022723"/>
    </source>
</evidence>
<keyword evidence="5" id="KW-0411">Iron-sulfur</keyword>
<dbReference type="InterPro" id="IPR013785">
    <property type="entry name" value="Aldolase_TIM"/>
</dbReference>
<dbReference type="Proteomes" id="UP000034954">
    <property type="component" value="Unassembled WGS sequence"/>
</dbReference>
<dbReference type="GO" id="GO:0051536">
    <property type="term" value="F:iron-sulfur cluster binding"/>
    <property type="evidence" value="ECO:0007669"/>
    <property type="project" value="UniProtKB-KW"/>
</dbReference>
<dbReference type="InterPro" id="IPR058240">
    <property type="entry name" value="rSAM_sf"/>
</dbReference>
<feature type="compositionally biased region" description="Basic residues" evidence="6">
    <location>
        <begin position="338"/>
        <end position="347"/>
    </location>
</feature>
<evidence type="ECO:0000259" key="8">
    <source>
        <dbReference type="Pfam" id="PF12345"/>
    </source>
</evidence>
<evidence type="ECO:0000256" key="4">
    <source>
        <dbReference type="ARBA" id="ARBA00023004"/>
    </source>
</evidence>
<protein>
    <submittedName>
        <fullName evidence="9">Uncharacterized protein</fullName>
    </submittedName>
</protein>
<evidence type="ECO:0000313" key="10">
    <source>
        <dbReference type="Proteomes" id="UP000034954"/>
    </source>
</evidence>
<keyword evidence="4" id="KW-0408">Iron</keyword>
<dbReference type="SUPFAM" id="SSF102114">
    <property type="entry name" value="Radical SAM enzymes"/>
    <property type="match status" value="1"/>
</dbReference>